<proteinExistence type="inferred from homology"/>
<dbReference type="GO" id="GO:0009279">
    <property type="term" value="C:cell outer membrane"/>
    <property type="evidence" value="ECO:0007669"/>
    <property type="project" value="UniProtKB-SubCell"/>
</dbReference>
<feature type="domain" description="RagB/SusD" evidence="6">
    <location>
        <begin position="356"/>
        <end position="481"/>
    </location>
</feature>
<evidence type="ECO:0000313" key="8">
    <source>
        <dbReference type="EMBL" id="SOD11941.1"/>
    </source>
</evidence>
<keyword evidence="4" id="KW-0472">Membrane</keyword>
<dbReference type="InterPro" id="IPR033985">
    <property type="entry name" value="SusD-like_N"/>
</dbReference>
<evidence type="ECO:0000256" key="5">
    <source>
        <dbReference type="ARBA" id="ARBA00023237"/>
    </source>
</evidence>
<feature type="domain" description="SusD-like N-terminal" evidence="7">
    <location>
        <begin position="32"/>
        <end position="243"/>
    </location>
</feature>
<evidence type="ECO:0000259" key="6">
    <source>
        <dbReference type="Pfam" id="PF07980"/>
    </source>
</evidence>
<reference evidence="9" key="1">
    <citation type="submission" date="2017-09" db="EMBL/GenBank/DDBJ databases">
        <authorList>
            <person name="Varghese N."/>
            <person name="Submissions S."/>
        </authorList>
    </citation>
    <scope>NUCLEOTIDE SEQUENCE [LARGE SCALE GENOMIC DNA]</scope>
    <source>
        <strain evidence="9">CGMCC 1.12803</strain>
    </source>
</reference>
<dbReference type="Pfam" id="PF07980">
    <property type="entry name" value="SusD_RagB"/>
    <property type="match status" value="1"/>
</dbReference>
<comment type="similarity">
    <text evidence="2">Belongs to the SusD family.</text>
</comment>
<protein>
    <submittedName>
        <fullName evidence="8">SusD family protein</fullName>
    </submittedName>
</protein>
<dbReference type="InterPro" id="IPR012944">
    <property type="entry name" value="SusD_RagB_dom"/>
</dbReference>
<evidence type="ECO:0000313" key="9">
    <source>
        <dbReference type="Proteomes" id="UP000219281"/>
    </source>
</evidence>
<comment type="subcellular location">
    <subcellularLocation>
        <location evidence="1">Cell outer membrane</location>
    </subcellularLocation>
</comment>
<accession>A0A285ZQK7</accession>
<evidence type="ECO:0000256" key="1">
    <source>
        <dbReference type="ARBA" id="ARBA00004442"/>
    </source>
</evidence>
<dbReference type="CDD" id="cd08977">
    <property type="entry name" value="SusD"/>
    <property type="match status" value="1"/>
</dbReference>
<name>A0A285ZQK7_9SPHI</name>
<keyword evidence="5" id="KW-0998">Cell outer membrane</keyword>
<evidence type="ECO:0000256" key="2">
    <source>
        <dbReference type="ARBA" id="ARBA00006275"/>
    </source>
</evidence>
<organism evidence="8 9">
    <name type="scientific">Pedobacter xixiisoli</name>
    <dbReference type="NCBI Taxonomy" id="1476464"/>
    <lineage>
        <taxon>Bacteria</taxon>
        <taxon>Pseudomonadati</taxon>
        <taxon>Bacteroidota</taxon>
        <taxon>Sphingobacteriia</taxon>
        <taxon>Sphingobacteriales</taxon>
        <taxon>Sphingobacteriaceae</taxon>
        <taxon>Pedobacter</taxon>
    </lineage>
</organism>
<dbReference type="OrthoDB" id="9792139at2"/>
<dbReference type="InterPro" id="IPR011990">
    <property type="entry name" value="TPR-like_helical_dom_sf"/>
</dbReference>
<dbReference type="Proteomes" id="UP000219281">
    <property type="component" value="Unassembled WGS sequence"/>
</dbReference>
<dbReference type="SUPFAM" id="SSF48452">
    <property type="entry name" value="TPR-like"/>
    <property type="match status" value="1"/>
</dbReference>
<dbReference type="AlphaFoldDB" id="A0A285ZQK7"/>
<dbReference type="EMBL" id="OCMT01000001">
    <property type="protein sequence ID" value="SOD11941.1"/>
    <property type="molecule type" value="Genomic_DNA"/>
</dbReference>
<dbReference type="Gene3D" id="1.25.40.390">
    <property type="match status" value="1"/>
</dbReference>
<evidence type="ECO:0000256" key="3">
    <source>
        <dbReference type="ARBA" id="ARBA00022729"/>
    </source>
</evidence>
<gene>
    <name evidence="8" type="ORF">SAMN06297358_0411</name>
</gene>
<sequence>MKTIYQYKKHLAVGLIGGFASLLSPSCTKDILDTEPQTSISELSAYSTPDKILAQVNNLYYRVQRAHFYGGRYILFNEQRGEEFSQNSGNAAEGALIWQNGALSTDTFIGNLWSLAYQAINNSNIFLDRVGTSTVVSGTLKDQYLAEAKFIRALSYFALVQFYAKPYLTDQGASAGLPLRLTPETSAGNDNLSRSTVAAIYTQIIKDLDEAEAGLPAGYATNALNTSRAHKASAIALKTRVYLAKGDFPKVITEAQKLVPATAPYVYTAGTTTHRLETNIATVFGGSYTGNEAIFFIPFNALDGPDQQSALAHNYIGAVILSLSNSGIYSNTALSGATSTDARKGLITVKNSLNVLNKFPKSATPFTDYIPVLRYAEVLLNYAEAAAENNDLTTARALLDAVRKRSDASYTFTPAAITLKADLINTILTERRIELLGEGFRTFDLQRRLQPLPAKTEGIVNVAQVPTTASNYIWPIPADEQGTNGGI</sequence>
<evidence type="ECO:0000256" key="4">
    <source>
        <dbReference type="ARBA" id="ARBA00023136"/>
    </source>
</evidence>
<dbReference type="Pfam" id="PF14322">
    <property type="entry name" value="SusD-like_3"/>
    <property type="match status" value="1"/>
</dbReference>
<evidence type="ECO:0000259" key="7">
    <source>
        <dbReference type="Pfam" id="PF14322"/>
    </source>
</evidence>
<keyword evidence="3" id="KW-0732">Signal</keyword>
<dbReference type="RefSeq" id="WP_097128096.1">
    <property type="nucleotide sequence ID" value="NZ_OCMT01000001.1"/>
</dbReference>
<keyword evidence="9" id="KW-1185">Reference proteome</keyword>